<sequence>MIFKKTLPILIFVFVFVLACAETKKDESKLNFPRLEEMVKNTPNKENLWVFIMAGQSNMAGRGIVDHKDTLSHPRILSINSKDELIYAKEPLHFYESNLVGLDCGLSFGHELLEHIPDSVSLLILPTAVGGSSVTQWLNDSIHRDVQLLSNFKRKVAIGKKYGSIKAILWHQGESDAHKKDIPHYKKKLTSLFKNFRSEIENDSLPIILGELGGYSETPEEWGAITKIINNFPSIDSNTKVVKLSDLPDKGDKIHFSTESFRIMGQRYGKTYLQYIQ</sequence>
<dbReference type="InterPro" id="IPR005181">
    <property type="entry name" value="SASA"/>
</dbReference>
<proteinExistence type="predicted"/>
<dbReference type="InterPro" id="IPR036514">
    <property type="entry name" value="SGNH_hydro_sf"/>
</dbReference>
<dbReference type="Pfam" id="PF03629">
    <property type="entry name" value="SASA"/>
    <property type="match status" value="1"/>
</dbReference>
<evidence type="ECO:0000313" key="4">
    <source>
        <dbReference type="Proteomes" id="UP000590442"/>
    </source>
</evidence>
<evidence type="ECO:0000259" key="2">
    <source>
        <dbReference type="Pfam" id="PF03629"/>
    </source>
</evidence>
<accession>A0A846QTP1</accession>
<organism evidence="3 4">
    <name type="scientific">Saonia flava</name>
    <dbReference type="NCBI Taxonomy" id="523696"/>
    <lineage>
        <taxon>Bacteria</taxon>
        <taxon>Pseudomonadati</taxon>
        <taxon>Bacteroidota</taxon>
        <taxon>Flavobacteriia</taxon>
        <taxon>Flavobacteriales</taxon>
        <taxon>Flavobacteriaceae</taxon>
        <taxon>Saonia</taxon>
    </lineage>
</organism>
<dbReference type="Proteomes" id="UP000590442">
    <property type="component" value="Unassembled WGS sequence"/>
</dbReference>
<dbReference type="AlphaFoldDB" id="A0A846QTP1"/>
<comment type="caution">
    <text evidence="3">The sequence shown here is derived from an EMBL/GenBank/DDBJ whole genome shotgun (WGS) entry which is preliminary data.</text>
</comment>
<dbReference type="PROSITE" id="PS51257">
    <property type="entry name" value="PROKAR_LIPOPROTEIN"/>
    <property type="match status" value="1"/>
</dbReference>
<dbReference type="InterPro" id="IPR052940">
    <property type="entry name" value="Carb_Esterase_6"/>
</dbReference>
<protein>
    <recommendedName>
        <fullName evidence="2">Sialate O-acetylesterase domain-containing protein</fullName>
    </recommendedName>
</protein>
<gene>
    <name evidence="3" type="ORF">GGR42_001059</name>
</gene>
<dbReference type="PANTHER" id="PTHR31988">
    <property type="entry name" value="ESTERASE, PUTATIVE (DUF303)-RELATED"/>
    <property type="match status" value="1"/>
</dbReference>
<dbReference type="Gene3D" id="3.40.50.1110">
    <property type="entry name" value="SGNH hydrolase"/>
    <property type="match status" value="1"/>
</dbReference>
<dbReference type="SUPFAM" id="SSF52266">
    <property type="entry name" value="SGNH hydrolase"/>
    <property type="match status" value="1"/>
</dbReference>
<reference evidence="3 4" key="1">
    <citation type="submission" date="2020-03" db="EMBL/GenBank/DDBJ databases">
        <title>Genomic Encyclopedia of Type Strains, Phase IV (KMG-IV): sequencing the most valuable type-strain genomes for metagenomic binning, comparative biology and taxonomic classification.</title>
        <authorList>
            <person name="Goeker M."/>
        </authorList>
    </citation>
    <scope>NUCLEOTIDE SEQUENCE [LARGE SCALE GENOMIC DNA]</scope>
    <source>
        <strain evidence="3 4">DSM 29762</strain>
    </source>
</reference>
<dbReference type="GO" id="GO:0016788">
    <property type="term" value="F:hydrolase activity, acting on ester bonds"/>
    <property type="evidence" value="ECO:0007669"/>
    <property type="project" value="UniProtKB-ARBA"/>
</dbReference>
<keyword evidence="1" id="KW-0378">Hydrolase</keyword>
<dbReference type="PANTHER" id="PTHR31988:SF19">
    <property type="entry name" value="9-O-ACETYL-N-ACETYLNEURAMINIC ACID DEACETYLASE-RELATED"/>
    <property type="match status" value="1"/>
</dbReference>
<evidence type="ECO:0000313" key="3">
    <source>
        <dbReference type="EMBL" id="NJB70597.1"/>
    </source>
</evidence>
<dbReference type="RefSeq" id="WP_167961534.1">
    <property type="nucleotide sequence ID" value="NZ_JAATJJ010000001.1"/>
</dbReference>
<keyword evidence="4" id="KW-1185">Reference proteome</keyword>
<dbReference type="EMBL" id="JAATJJ010000001">
    <property type="protein sequence ID" value="NJB70597.1"/>
    <property type="molecule type" value="Genomic_DNA"/>
</dbReference>
<evidence type="ECO:0000256" key="1">
    <source>
        <dbReference type="ARBA" id="ARBA00022801"/>
    </source>
</evidence>
<feature type="domain" description="Sialate O-acetylesterase" evidence="2">
    <location>
        <begin position="49"/>
        <end position="274"/>
    </location>
</feature>
<name>A0A846QTP1_9FLAO</name>